<organism evidence="2">
    <name type="scientific">Anguilla anguilla</name>
    <name type="common">European freshwater eel</name>
    <name type="synonym">Muraena anguilla</name>
    <dbReference type="NCBI Taxonomy" id="7936"/>
    <lineage>
        <taxon>Eukaryota</taxon>
        <taxon>Metazoa</taxon>
        <taxon>Chordata</taxon>
        <taxon>Craniata</taxon>
        <taxon>Vertebrata</taxon>
        <taxon>Euteleostomi</taxon>
        <taxon>Actinopterygii</taxon>
        <taxon>Neopterygii</taxon>
        <taxon>Teleostei</taxon>
        <taxon>Anguilliformes</taxon>
        <taxon>Anguillidae</taxon>
        <taxon>Anguilla</taxon>
    </lineage>
</organism>
<dbReference type="AlphaFoldDB" id="A0A0E9UFK2"/>
<name>A0A0E9UFK2_ANGAN</name>
<feature type="region of interest" description="Disordered" evidence="1">
    <location>
        <begin position="1"/>
        <end position="28"/>
    </location>
</feature>
<feature type="compositionally biased region" description="Polar residues" evidence="1">
    <location>
        <begin position="1"/>
        <end position="18"/>
    </location>
</feature>
<protein>
    <submittedName>
        <fullName evidence="2">Uncharacterized protein</fullName>
    </submittedName>
</protein>
<sequence>MAELTTSQICTSTETDSQLPACLRQHPL</sequence>
<evidence type="ECO:0000256" key="1">
    <source>
        <dbReference type="SAM" id="MobiDB-lite"/>
    </source>
</evidence>
<reference evidence="2" key="1">
    <citation type="submission" date="2014-11" db="EMBL/GenBank/DDBJ databases">
        <authorList>
            <person name="Amaro Gonzalez C."/>
        </authorList>
    </citation>
    <scope>NUCLEOTIDE SEQUENCE</scope>
</reference>
<dbReference type="EMBL" id="GBXM01043928">
    <property type="protein sequence ID" value="JAH64649.1"/>
    <property type="molecule type" value="Transcribed_RNA"/>
</dbReference>
<reference evidence="2" key="2">
    <citation type="journal article" date="2015" name="Fish Shellfish Immunol.">
        <title>Early steps in the European eel (Anguilla anguilla)-Vibrio vulnificus interaction in the gills: Role of the RtxA13 toxin.</title>
        <authorList>
            <person name="Callol A."/>
            <person name="Pajuelo D."/>
            <person name="Ebbesson L."/>
            <person name="Teles M."/>
            <person name="MacKenzie S."/>
            <person name="Amaro C."/>
        </authorList>
    </citation>
    <scope>NUCLEOTIDE SEQUENCE</scope>
</reference>
<evidence type="ECO:0000313" key="2">
    <source>
        <dbReference type="EMBL" id="JAH64649.1"/>
    </source>
</evidence>
<accession>A0A0E9UFK2</accession>
<proteinExistence type="predicted"/>